<feature type="site" description="Important for substrate specificity" evidence="5">
    <location>
        <position position="223"/>
    </location>
</feature>
<comment type="similarity">
    <text evidence="5">Belongs to the PNP/MTAP phosphorylase family. MTAP subfamily.</text>
</comment>
<dbReference type="FunFam" id="3.40.50.1580:FF:000012">
    <property type="entry name" value="Probable 6-oxopurine nucleoside phosphorylase"/>
    <property type="match status" value="1"/>
</dbReference>
<evidence type="ECO:0000256" key="3">
    <source>
        <dbReference type="ARBA" id="ARBA00022726"/>
    </source>
</evidence>
<keyword evidence="2 5" id="KW-0808">Transferase</keyword>
<dbReference type="GO" id="GO:0019509">
    <property type="term" value="P:L-methionine salvage from methylthioadenosine"/>
    <property type="evidence" value="ECO:0007669"/>
    <property type="project" value="UniProtKB-UniRule"/>
</dbReference>
<dbReference type="PANTHER" id="PTHR42679">
    <property type="entry name" value="S-METHYL-5'-THIOADENOSINE PHOSPHORYLASE"/>
    <property type="match status" value="1"/>
</dbReference>
<evidence type="ECO:0000256" key="4">
    <source>
        <dbReference type="ARBA" id="ARBA00063054"/>
    </source>
</evidence>
<dbReference type="GO" id="GO:0005829">
    <property type="term" value="C:cytosol"/>
    <property type="evidence" value="ECO:0007669"/>
    <property type="project" value="TreeGrafter"/>
</dbReference>
<dbReference type="Gene3D" id="3.40.50.1580">
    <property type="entry name" value="Nucleoside phosphorylase domain"/>
    <property type="match status" value="1"/>
</dbReference>
<dbReference type="Pfam" id="PF01048">
    <property type="entry name" value="PNP_UDP_1"/>
    <property type="match status" value="1"/>
</dbReference>
<dbReference type="GO" id="GO:0006166">
    <property type="term" value="P:purine ribonucleoside salvage"/>
    <property type="evidence" value="ECO:0007669"/>
    <property type="project" value="UniProtKB-KW"/>
</dbReference>
<evidence type="ECO:0000256" key="2">
    <source>
        <dbReference type="ARBA" id="ARBA00022679"/>
    </source>
</evidence>
<keyword evidence="3 5" id="KW-0660">Purine salvage</keyword>
<feature type="binding site" evidence="5">
    <location>
        <begin position="90"/>
        <end position="91"/>
    </location>
    <ligand>
        <name>phosphate</name>
        <dbReference type="ChEBI" id="CHEBI:43474"/>
    </ligand>
</feature>
<keyword evidence="1 5" id="KW-0328">Glycosyltransferase</keyword>
<dbReference type="PANTHER" id="PTHR42679:SF3">
    <property type="entry name" value="S-METHYL-5'-THIOADENOSINE PHOSPHORYLASE"/>
    <property type="match status" value="1"/>
</dbReference>
<evidence type="ECO:0000256" key="5">
    <source>
        <dbReference type="HAMAP-Rule" id="MF_01963"/>
    </source>
</evidence>
<comment type="caution">
    <text evidence="7">The sequence shown here is derived from an EMBL/GenBank/DDBJ whole genome shotgun (WGS) entry which is preliminary data.</text>
</comment>
<dbReference type="InterPro" id="IPR018099">
    <property type="entry name" value="Purine_phosphorylase-2_CS"/>
</dbReference>
<dbReference type="GO" id="GO:0017061">
    <property type="term" value="F:S-methyl-5-thioadenosine phosphorylase activity"/>
    <property type="evidence" value="ECO:0007669"/>
    <property type="project" value="UniProtKB-UniRule"/>
</dbReference>
<dbReference type="CDD" id="cd09010">
    <property type="entry name" value="MTAP_SsMTAPII_like_MTIP"/>
    <property type="match status" value="1"/>
</dbReference>
<protein>
    <recommendedName>
        <fullName evidence="5">S-methyl-5'-thioadenosine phosphorylase</fullName>
        <ecNumber evidence="5">2.4.2.28</ecNumber>
    </recommendedName>
    <alternativeName>
        <fullName evidence="5">5'-methylthioadenosine phosphorylase</fullName>
        <shortName evidence="5">MTA phosphorylase</shortName>
        <shortName evidence="5">MTAP</shortName>
    </alternativeName>
</protein>
<feature type="binding site" evidence="5">
    <location>
        <position position="189"/>
    </location>
    <ligand>
        <name>phosphate</name>
        <dbReference type="ChEBI" id="CHEBI:43474"/>
    </ligand>
</feature>
<dbReference type="HAMAP" id="MF_01963">
    <property type="entry name" value="MTAP"/>
    <property type="match status" value="1"/>
</dbReference>
<feature type="site" description="Important for substrate specificity" evidence="5">
    <location>
        <position position="170"/>
    </location>
</feature>
<comment type="pathway">
    <text evidence="5">Amino-acid biosynthesis; L-methionine biosynthesis via salvage pathway; S-methyl-5-thio-alpha-D-ribose 1-phosphate from S-methyl-5'-thioadenosine (phosphorylase route): step 1/1.</text>
</comment>
<comment type="catalytic activity">
    <reaction evidence="5">
        <text>S-methyl-5'-thioadenosine + phosphate = 5-(methylsulfanyl)-alpha-D-ribose 1-phosphate + adenine</text>
        <dbReference type="Rhea" id="RHEA:11852"/>
        <dbReference type="ChEBI" id="CHEBI:16708"/>
        <dbReference type="ChEBI" id="CHEBI:17509"/>
        <dbReference type="ChEBI" id="CHEBI:43474"/>
        <dbReference type="ChEBI" id="CHEBI:58533"/>
        <dbReference type="EC" id="2.4.2.28"/>
    </reaction>
</comment>
<organism evidence="7">
    <name type="scientific">Thermofilum pendens</name>
    <dbReference type="NCBI Taxonomy" id="2269"/>
    <lineage>
        <taxon>Archaea</taxon>
        <taxon>Thermoproteota</taxon>
        <taxon>Thermoprotei</taxon>
        <taxon>Thermofilales</taxon>
        <taxon>Thermofilaceae</taxon>
        <taxon>Thermofilum</taxon>
    </lineage>
</organism>
<dbReference type="NCBIfam" id="NF006334">
    <property type="entry name" value="PRK08564.1"/>
    <property type="match status" value="1"/>
</dbReference>
<dbReference type="AlphaFoldDB" id="A0A7C1T222"/>
<dbReference type="NCBIfam" id="TIGR01694">
    <property type="entry name" value="MTAP"/>
    <property type="match status" value="1"/>
</dbReference>
<dbReference type="EMBL" id="DSKP01000013">
    <property type="protein sequence ID" value="HEB48241.1"/>
    <property type="molecule type" value="Genomic_DNA"/>
</dbReference>
<proteinExistence type="inferred from homology"/>
<feature type="binding site" evidence="5">
    <location>
        <begin position="57"/>
        <end position="58"/>
    </location>
    <ligand>
        <name>phosphate</name>
        <dbReference type="ChEBI" id="CHEBI:43474"/>
    </ligand>
</feature>
<comment type="subunit">
    <text evidence="4 5">Homohexamer. Dimer of a homotrimer.</text>
</comment>
<dbReference type="SUPFAM" id="SSF53167">
    <property type="entry name" value="Purine and uridine phosphorylases"/>
    <property type="match status" value="1"/>
</dbReference>
<evidence type="ECO:0000259" key="6">
    <source>
        <dbReference type="Pfam" id="PF01048"/>
    </source>
</evidence>
<evidence type="ECO:0000256" key="1">
    <source>
        <dbReference type="ARBA" id="ARBA00022676"/>
    </source>
</evidence>
<feature type="binding site" evidence="5">
    <location>
        <begin position="212"/>
        <end position="214"/>
    </location>
    <ligand>
        <name>substrate</name>
    </ligand>
</feature>
<dbReference type="EC" id="2.4.2.28" evidence="5"/>
<accession>A0A7C1T222</accession>
<dbReference type="PROSITE" id="PS01240">
    <property type="entry name" value="PNP_MTAP_2"/>
    <property type="match status" value="1"/>
</dbReference>
<evidence type="ECO:0000313" key="7">
    <source>
        <dbReference type="EMBL" id="HEB48241.1"/>
    </source>
</evidence>
<feature type="binding site" evidence="5">
    <location>
        <position position="188"/>
    </location>
    <ligand>
        <name>substrate</name>
    </ligand>
</feature>
<feature type="binding site" evidence="5">
    <location>
        <position position="15"/>
    </location>
    <ligand>
        <name>phosphate</name>
        <dbReference type="ChEBI" id="CHEBI:43474"/>
    </ligand>
</feature>
<reference evidence="7" key="1">
    <citation type="journal article" date="2020" name="mSystems">
        <title>Genome- and Community-Level Interaction Insights into Carbon Utilization and Element Cycling Functions of Hydrothermarchaeota in Hydrothermal Sediment.</title>
        <authorList>
            <person name="Zhou Z."/>
            <person name="Liu Y."/>
            <person name="Xu W."/>
            <person name="Pan J."/>
            <person name="Luo Z.H."/>
            <person name="Li M."/>
        </authorList>
    </citation>
    <scope>NUCLEOTIDE SEQUENCE [LARGE SCALE GENOMIC DNA]</scope>
    <source>
        <strain evidence="7">SpSt-25</strain>
    </source>
</reference>
<dbReference type="InterPro" id="IPR035994">
    <property type="entry name" value="Nucleoside_phosphorylase_sf"/>
</dbReference>
<feature type="domain" description="Nucleoside phosphorylase" evidence="6">
    <location>
        <begin position="8"/>
        <end position="245"/>
    </location>
</feature>
<dbReference type="UniPathway" id="UPA00904">
    <property type="reaction ID" value="UER00873"/>
</dbReference>
<name>A0A7C1T222_THEPE</name>
<gene>
    <name evidence="5" type="primary">mtnP</name>
    <name evidence="7" type="ORF">ENP77_00355</name>
</gene>
<dbReference type="NCBIfam" id="NF006599">
    <property type="entry name" value="PRK09136.1"/>
    <property type="match status" value="1"/>
</dbReference>
<dbReference type="InterPro" id="IPR000845">
    <property type="entry name" value="Nucleoside_phosphorylase_d"/>
</dbReference>
<comment type="function">
    <text evidence="5">Catalyzes the reversible phosphorylation of S-methyl-5'-thioadenosine (MTA) to adenine and 5-methylthioribose-1-phosphate. Involved in the breakdown of MTA, a major by-product of polyamine biosynthesis. Responsible for the first step in the methionine salvage pathway after MTA has been generated from S-adenosylmethionine. Has broad substrate specificity with 6-aminopurine nucleosides as preferred substrates.</text>
</comment>
<dbReference type="InterPro" id="IPR010044">
    <property type="entry name" value="MTAP"/>
</dbReference>
<sequence>MTEKERVRIGIIGGSGLYSPDFLENAKEVKMYTPFGNPSSHVVVGEVRGVKVAFLPRHGRRHEIPPHMINYRANVWAMKELGVERLISVSAVGSLREDYKPGDFVCTDQFIDMTKKRVYTFYDGPVVAHVSMADPFCPELSSLCVATARQLGIQIHEKGTYVCIEGPRFSTRAESRLWRQFGADIIGMTLVPEVNLAREARMCFLNIAMVTDYDVWAEKPVTAHEVARVMAENTEKVKVLLRELIPKIPEERRCSCAKYMDEALL</sequence>